<name>A0ABQ7YQ38_BRANA</name>
<proteinExistence type="predicted"/>
<feature type="compositionally biased region" description="Polar residues" evidence="1">
    <location>
        <begin position="170"/>
        <end position="183"/>
    </location>
</feature>
<dbReference type="InterPro" id="IPR024752">
    <property type="entry name" value="Myb/SANT-like_dom"/>
</dbReference>
<gene>
    <name evidence="3" type="ORF">HID58_076212</name>
</gene>
<dbReference type="EMBL" id="JAGKQM010000017">
    <property type="protein sequence ID" value="KAH0869190.1"/>
    <property type="molecule type" value="Genomic_DNA"/>
</dbReference>
<protein>
    <recommendedName>
        <fullName evidence="2">Myb/SANT-like domain-containing protein</fullName>
    </recommendedName>
</protein>
<organism evidence="3 4">
    <name type="scientific">Brassica napus</name>
    <name type="common">Rape</name>
    <dbReference type="NCBI Taxonomy" id="3708"/>
    <lineage>
        <taxon>Eukaryota</taxon>
        <taxon>Viridiplantae</taxon>
        <taxon>Streptophyta</taxon>
        <taxon>Embryophyta</taxon>
        <taxon>Tracheophyta</taxon>
        <taxon>Spermatophyta</taxon>
        <taxon>Magnoliopsida</taxon>
        <taxon>eudicotyledons</taxon>
        <taxon>Gunneridae</taxon>
        <taxon>Pentapetalae</taxon>
        <taxon>rosids</taxon>
        <taxon>malvids</taxon>
        <taxon>Brassicales</taxon>
        <taxon>Brassicaceae</taxon>
        <taxon>Brassiceae</taxon>
        <taxon>Brassica</taxon>
    </lineage>
</organism>
<accession>A0ABQ7YQ38</accession>
<feature type="region of interest" description="Disordered" evidence="1">
    <location>
        <begin position="149"/>
        <end position="183"/>
    </location>
</feature>
<reference evidence="3 4" key="1">
    <citation type="submission" date="2021-05" db="EMBL/GenBank/DDBJ databases">
        <title>Genome Assembly of Synthetic Allotetraploid Brassica napus Reveals Homoeologous Exchanges between Subgenomes.</title>
        <authorList>
            <person name="Davis J.T."/>
        </authorList>
    </citation>
    <scope>NUCLEOTIDE SEQUENCE [LARGE SCALE GENOMIC DNA]</scope>
    <source>
        <strain evidence="4">cv. Da-Ae</strain>
        <tissue evidence="3">Seedling</tissue>
    </source>
</reference>
<dbReference type="Proteomes" id="UP000824890">
    <property type="component" value="Unassembled WGS sequence"/>
</dbReference>
<comment type="caution">
    <text evidence="3">The sequence shown here is derived from an EMBL/GenBank/DDBJ whole genome shotgun (WGS) entry which is preliminary data.</text>
</comment>
<feature type="non-terminal residue" evidence="3">
    <location>
        <position position="1"/>
    </location>
</feature>
<evidence type="ECO:0000313" key="4">
    <source>
        <dbReference type="Proteomes" id="UP000824890"/>
    </source>
</evidence>
<dbReference type="PANTHER" id="PTHR31704:SF43">
    <property type="entry name" value="HEAT SHOCK PROTEIN"/>
    <property type="match status" value="1"/>
</dbReference>
<evidence type="ECO:0000313" key="3">
    <source>
        <dbReference type="EMBL" id="KAH0869190.1"/>
    </source>
</evidence>
<evidence type="ECO:0000256" key="1">
    <source>
        <dbReference type="SAM" id="MobiDB-lite"/>
    </source>
</evidence>
<feature type="domain" description="Myb/SANT-like" evidence="2">
    <location>
        <begin position="39"/>
        <end position="126"/>
    </location>
</feature>
<dbReference type="Pfam" id="PF12776">
    <property type="entry name" value="Myb_DNA-bind_3"/>
    <property type="match status" value="1"/>
</dbReference>
<evidence type="ECO:0000259" key="2">
    <source>
        <dbReference type="Pfam" id="PF12776"/>
    </source>
</evidence>
<dbReference type="PANTHER" id="PTHR31704">
    <property type="entry name" value="MYB/SANT-LIKE DNA-BINDING DOMAIN PROTEIN-RELATED"/>
    <property type="match status" value="1"/>
</dbReference>
<sequence>ICREDVVETQILWNKETQMFAMRLHHERRRDLCGLMNKKKTLIDLFDQAISMNDYTLKDPTVLGREYMVDKFNRAFNLNINYAFFKNKLDDFKKAYKKWKFLMTSTGITVDPETSKMYASDEWWEAQPPQFWDVMVRCFVFHDVYSQPQQSSQTEEDDLHGFSDIDGDNIPQNNVPRTQENPTRLPSRRVFHKELEDVGVRRICLVETHEVVQEVTEEDNHLRLQCKTQLMDIKNFNVKVYNNYAQDDYDEFKKAEQIFLALELPKFTKFYWACINSLKELYFIDIAGGNDEDKLQLLEAMTGVSRNNEDMPKQLGSGQLFGSPHSGGLSSGSQSSVVQEETVFKTGVHHRLHNNGVHLQICNTGEHHQMFNIGGHHQMLNHGVYLQMVPHFTKFSSCSTTIKFSGSRLFWTTPTNVHFGFTVGNQVGSPVNNQKNYSEGASIDTLPKVHQSPSTSNGFTNYFESRSTSQDQDVEVYSIFGELQKNLIKGIKVIQETKSSDLVVMF</sequence>
<keyword evidence="4" id="KW-1185">Reference proteome</keyword>